<evidence type="ECO:0000313" key="3">
    <source>
        <dbReference type="EMBL" id="NEA29468.1"/>
    </source>
</evidence>
<organism evidence="3 4">
    <name type="scientific">Actinomadura bangladeshensis</name>
    <dbReference type="NCBI Taxonomy" id="453573"/>
    <lineage>
        <taxon>Bacteria</taxon>
        <taxon>Bacillati</taxon>
        <taxon>Actinomycetota</taxon>
        <taxon>Actinomycetes</taxon>
        <taxon>Streptosporangiales</taxon>
        <taxon>Thermomonosporaceae</taxon>
        <taxon>Actinomadura</taxon>
    </lineage>
</organism>
<sequence>MSAGYDGQQIVGMDLHRRRSVLVRMTPEGERLGKTRISNSPAALRAEIAKAGVRPKVVLEATYGWYWAADTLALAGAEVHLAHPLGVKAFTYRRVKNDERDAADLADLLRMGRLPEAWIAPAGVRDLRELTRYRAKLVGMRTSCKDQVHAVLAKLGVAVTHSDLFGAGGSAWLDQLAVAQPYRGKIASLRSLIEACTGEIALLEEVIAELLRGHAGYAAIQLLPGIGPVLAAVIVAETGDITRFDRPEKLACWAGLTPRHRESDLKVARGHITKQGSPILRWALIEAVQRQPAGTPIHQVKDRILARRGTGARNIAKVAAARKLAVLVFYGMRDGHIRALDHPTACVQDAA</sequence>
<protein>
    <submittedName>
        <fullName evidence="3">IS110 family transposase</fullName>
    </submittedName>
</protein>
<name>A0A6L9QWL2_9ACTN</name>
<dbReference type="InterPro" id="IPR003346">
    <property type="entry name" value="Transposase_20"/>
</dbReference>
<dbReference type="InterPro" id="IPR002525">
    <property type="entry name" value="Transp_IS110-like_N"/>
</dbReference>
<proteinExistence type="predicted"/>
<dbReference type="GO" id="GO:0004803">
    <property type="term" value="F:transposase activity"/>
    <property type="evidence" value="ECO:0007669"/>
    <property type="project" value="InterPro"/>
</dbReference>
<dbReference type="NCBIfam" id="NF033542">
    <property type="entry name" value="transpos_IS110"/>
    <property type="match status" value="1"/>
</dbReference>
<dbReference type="Pfam" id="PF01548">
    <property type="entry name" value="DEDD_Tnp_IS110"/>
    <property type="match status" value="1"/>
</dbReference>
<dbReference type="EMBL" id="JAAGLI010001190">
    <property type="protein sequence ID" value="NEA29468.1"/>
    <property type="molecule type" value="Genomic_DNA"/>
</dbReference>
<dbReference type="GO" id="GO:0003677">
    <property type="term" value="F:DNA binding"/>
    <property type="evidence" value="ECO:0007669"/>
    <property type="project" value="InterPro"/>
</dbReference>
<comment type="caution">
    <text evidence="3">The sequence shown here is derived from an EMBL/GenBank/DDBJ whole genome shotgun (WGS) entry which is preliminary data.</text>
</comment>
<evidence type="ECO:0000259" key="1">
    <source>
        <dbReference type="Pfam" id="PF01548"/>
    </source>
</evidence>
<evidence type="ECO:0000313" key="4">
    <source>
        <dbReference type="Proteomes" id="UP000475532"/>
    </source>
</evidence>
<dbReference type="PANTHER" id="PTHR33055:SF13">
    <property type="entry name" value="TRANSPOSASE"/>
    <property type="match status" value="1"/>
</dbReference>
<accession>A0A6L9QWL2</accession>
<feature type="domain" description="Transposase IS116/IS110/IS902 C-terminal" evidence="2">
    <location>
        <begin position="219"/>
        <end position="289"/>
    </location>
</feature>
<dbReference type="Proteomes" id="UP000475532">
    <property type="component" value="Unassembled WGS sequence"/>
</dbReference>
<gene>
    <name evidence="3" type="ORF">G3I70_44260</name>
</gene>
<dbReference type="Pfam" id="PF02371">
    <property type="entry name" value="Transposase_20"/>
    <property type="match status" value="1"/>
</dbReference>
<reference evidence="3 4" key="1">
    <citation type="submission" date="2020-01" db="EMBL/GenBank/DDBJ databases">
        <title>Insect and environment-associated Actinomycetes.</title>
        <authorList>
            <person name="Currrie C."/>
            <person name="Chevrette M."/>
            <person name="Carlson C."/>
            <person name="Stubbendieck R."/>
            <person name="Wendt-Pienkowski E."/>
        </authorList>
    </citation>
    <scope>NUCLEOTIDE SEQUENCE [LARGE SCALE GENOMIC DNA]</scope>
    <source>
        <strain evidence="3 4">SID10258</strain>
    </source>
</reference>
<dbReference type="GO" id="GO:0006313">
    <property type="term" value="P:DNA transposition"/>
    <property type="evidence" value="ECO:0007669"/>
    <property type="project" value="InterPro"/>
</dbReference>
<dbReference type="InterPro" id="IPR047650">
    <property type="entry name" value="Transpos_IS110"/>
</dbReference>
<dbReference type="RefSeq" id="WP_163064169.1">
    <property type="nucleotide sequence ID" value="NZ_JAAGLI010001190.1"/>
</dbReference>
<feature type="domain" description="Transposase IS110-like N-terminal" evidence="1">
    <location>
        <begin position="11"/>
        <end position="153"/>
    </location>
</feature>
<dbReference type="AlphaFoldDB" id="A0A6L9QWL2"/>
<dbReference type="PANTHER" id="PTHR33055">
    <property type="entry name" value="TRANSPOSASE FOR INSERTION SEQUENCE ELEMENT IS1111A"/>
    <property type="match status" value="1"/>
</dbReference>
<evidence type="ECO:0000259" key="2">
    <source>
        <dbReference type="Pfam" id="PF02371"/>
    </source>
</evidence>